<comment type="similarity">
    <text evidence="1">Belongs to the 4-hydroxybenzoyl-CoA thioesterase family.</text>
</comment>
<dbReference type="EMBL" id="BMXI01000009">
    <property type="protein sequence ID" value="GHC55462.1"/>
    <property type="molecule type" value="Genomic_DNA"/>
</dbReference>
<organism evidence="3 4">
    <name type="scientific">Roseibacillus persicicus</name>
    <dbReference type="NCBI Taxonomy" id="454148"/>
    <lineage>
        <taxon>Bacteria</taxon>
        <taxon>Pseudomonadati</taxon>
        <taxon>Verrucomicrobiota</taxon>
        <taxon>Verrucomicrobiia</taxon>
        <taxon>Verrucomicrobiales</taxon>
        <taxon>Verrucomicrobiaceae</taxon>
        <taxon>Roseibacillus</taxon>
    </lineage>
</organism>
<gene>
    <name evidence="3" type="ORF">GCM10007100_22560</name>
</gene>
<dbReference type="GO" id="GO:0047617">
    <property type="term" value="F:fatty acyl-CoA hydrolase activity"/>
    <property type="evidence" value="ECO:0007669"/>
    <property type="project" value="TreeGrafter"/>
</dbReference>
<sequence length="126" mass="14223">MAWSYRRQVTFPETDASGRVHFTSVLKWAEEAEHQFLAEKGIAVLTPEGGWPRVGVQCDYRLPFAFGDEFEVELVLAQMGRKSLRWSFRILNVSSDVAAEGEMTTVFVEQGEATEIPQAVRALLDE</sequence>
<dbReference type="InterPro" id="IPR029069">
    <property type="entry name" value="HotDog_dom_sf"/>
</dbReference>
<reference evidence="3" key="2">
    <citation type="submission" date="2020-09" db="EMBL/GenBank/DDBJ databases">
        <authorList>
            <person name="Sun Q."/>
            <person name="Kim S."/>
        </authorList>
    </citation>
    <scope>NUCLEOTIDE SEQUENCE</scope>
    <source>
        <strain evidence="3">KCTC 12988</strain>
    </source>
</reference>
<evidence type="ECO:0000256" key="2">
    <source>
        <dbReference type="ARBA" id="ARBA00022801"/>
    </source>
</evidence>
<evidence type="ECO:0000313" key="4">
    <source>
        <dbReference type="Proteomes" id="UP000644507"/>
    </source>
</evidence>
<dbReference type="Proteomes" id="UP000644507">
    <property type="component" value="Unassembled WGS sequence"/>
</dbReference>
<evidence type="ECO:0000256" key="1">
    <source>
        <dbReference type="ARBA" id="ARBA00005953"/>
    </source>
</evidence>
<dbReference type="Pfam" id="PF13279">
    <property type="entry name" value="4HBT_2"/>
    <property type="match status" value="1"/>
</dbReference>
<dbReference type="PANTHER" id="PTHR31793">
    <property type="entry name" value="4-HYDROXYBENZOYL-COA THIOESTERASE FAMILY MEMBER"/>
    <property type="match status" value="1"/>
</dbReference>
<dbReference type="SUPFAM" id="SSF54637">
    <property type="entry name" value="Thioesterase/thiol ester dehydrase-isomerase"/>
    <property type="match status" value="1"/>
</dbReference>
<proteinExistence type="inferred from homology"/>
<keyword evidence="4" id="KW-1185">Reference proteome</keyword>
<reference evidence="3" key="1">
    <citation type="journal article" date="2014" name="Int. J. Syst. Evol. Microbiol.">
        <title>Complete genome sequence of Corynebacterium casei LMG S-19264T (=DSM 44701T), isolated from a smear-ripened cheese.</title>
        <authorList>
            <consortium name="US DOE Joint Genome Institute (JGI-PGF)"/>
            <person name="Walter F."/>
            <person name="Albersmeier A."/>
            <person name="Kalinowski J."/>
            <person name="Ruckert C."/>
        </authorList>
    </citation>
    <scope>NUCLEOTIDE SEQUENCE</scope>
    <source>
        <strain evidence="3">KCTC 12988</strain>
    </source>
</reference>
<name>A0A918TQI9_9BACT</name>
<accession>A0A918TQI9</accession>
<evidence type="ECO:0008006" key="5">
    <source>
        <dbReference type="Google" id="ProtNLM"/>
    </source>
</evidence>
<protein>
    <recommendedName>
        <fullName evidence="5">Thioesterase</fullName>
    </recommendedName>
</protein>
<dbReference type="Gene3D" id="3.10.129.10">
    <property type="entry name" value="Hotdog Thioesterase"/>
    <property type="match status" value="1"/>
</dbReference>
<dbReference type="RefSeq" id="WP_189570065.1">
    <property type="nucleotide sequence ID" value="NZ_BMXI01000009.1"/>
</dbReference>
<evidence type="ECO:0000313" key="3">
    <source>
        <dbReference type="EMBL" id="GHC55462.1"/>
    </source>
</evidence>
<dbReference type="CDD" id="cd00586">
    <property type="entry name" value="4HBT"/>
    <property type="match status" value="1"/>
</dbReference>
<dbReference type="InterPro" id="IPR050563">
    <property type="entry name" value="4-hydroxybenzoyl-CoA_TE"/>
</dbReference>
<dbReference type="AlphaFoldDB" id="A0A918TQI9"/>
<comment type="caution">
    <text evidence="3">The sequence shown here is derived from an EMBL/GenBank/DDBJ whole genome shotgun (WGS) entry which is preliminary data.</text>
</comment>
<dbReference type="PANTHER" id="PTHR31793:SF27">
    <property type="entry name" value="NOVEL THIOESTERASE SUPERFAMILY DOMAIN AND SAPOSIN A-TYPE DOMAIN CONTAINING PROTEIN (0610012H03RIK)"/>
    <property type="match status" value="1"/>
</dbReference>
<keyword evidence="2" id="KW-0378">Hydrolase</keyword>